<comment type="caution">
    <text evidence="3">The sequence shown here is derived from an EMBL/GenBank/DDBJ whole genome shotgun (WGS) entry which is preliminary data.</text>
</comment>
<dbReference type="PANTHER" id="PTHR42791">
    <property type="entry name" value="GNAT FAMILY ACETYLTRANSFERASE"/>
    <property type="match status" value="1"/>
</dbReference>
<feature type="compositionally biased region" description="Polar residues" evidence="1">
    <location>
        <begin position="1"/>
        <end position="14"/>
    </location>
</feature>
<dbReference type="EMBL" id="JAHMUF010000011">
    <property type="protein sequence ID" value="KAG7193627.1"/>
    <property type="molecule type" value="Genomic_DNA"/>
</dbReference>
<dbReference type="CDD" id="cd04301">
    <property type="entry name" value="NAT_SF"/>
    <property type="match status" value="1"/>
</dbReference>
<evidence type="ECO:0000259" key="2">
    <source>
        <dbReference type="PROSITE" id="PS51186"/>
    </source>
</evidence>
<dbReference type="OrthoDB" id="410198at2759"/>
<proteinExistence type="predicted"/>
<evidence type="ECO:0000256" key="1">
    <source>
        <dbReference type="SAM" id="MobiDB-lite"/>
    </source>
</evidence>
<feature type="region of interest" description="Disordered" evidence="1">
    <location>
        <begin position="39"/>
        <end position="66"/>
    </location>
</feature>
<dbReference type="Pfam" id="PF13508">
    <property type="entry name" value="Acetyltransf_7"/>
    <property type="match status" value="1"/>
</dbReference>
<dbReference type="InterPro" id="IPR000182">
    <property type="entry name" value="GNAT_dom"/>
</dbReference>
<feature type="compositionally biased region" description="Polar residues" evidence="1">
    <location>
        <begin position="43"/>
        <end position="57"/>
    </location>
</feature>
<accession>A0A9P7V932</accession>
<dbReference type="InterPro" id="IPR052523">
    <property type="entry name" value="Trichothecene_AcTrans"/>
</dbReference>
<dbReference type="AlphaFoldDB" id="A0A9P7V932"/>
<dbReference type="SUPFAM" id="SSF55729">
    <property type="entry name" value="Acyl-CoA N-acyltransferases (Nat)"/>
    <property type="match status" value="1"/>
</dbReference>
<feature type="region of interest" description="Disordered" evidence="1">
    <location>
        <begin position="1"/>
        <end position="21"/>
    </location>
</feature>
<dbReference type="PROSITE" id="PS51186">
    <property type="entry name" value="GNAT"/>
    <property type="match status" value="1"/>
</dbReference>
<reference evidence="3" key="1">
    <citation type="submission" date="2021-03" db="EMBL/GenBank/DDBJ databases">
        <authorList>
            <person name="Palmer J.M."/>
        </authorList>
    </citation>
    <scope>NUCLEOTIDE SEQUENCE</scope>
    <source>
        <strain evidence="3">ARV_011</strain>
    </source>
</reference>
<evidence type="ECO:0000313" key="4">
    <source>
        <dbReference type="Proteomes" id="UP000790833"/>
    </source>
</evidence>
<gene>
    <name evidence="3" type="ORF">KQ657_000700</name>
</gene>
<dbReference type="GO" id="GO:0016747">
    <property type="term" value="F:acyltransferase activity, transferring groups other than amino-acyl groups"/>
    <property type="evidence" value="ECO:0007669"/>
    <property type="project" value="InterPro"/>
</dbReference>
<dbReference type="InterPro" id="IPR016181">
    <property type="entry name" value="Acyl_CoA_acyltransferase"/>
</dbReference>
<feature type="domain" description="N-acetyltransferase" evidence="2">
    <location>
        <begin position="213"/>
        <end position="345"/>
    </location>
</feature>
<sequence length="415" mass="47389">MLSLSQEDYTPSNSSKRKKRLNRSQGIFRINTVAGVDQKCDDNNNNALDENYSSDNSLDPEDVPPPGRRRYLLFGLDRRRRASSVSTALSSVVSTDSFATSISLGPLFTINNNMDVSFAKASIKDYKKIAKTLSLAFELDPFVNYVLHTKTRDKSIRKKRLFQSYFEWNVFECFKTGGTIIILKDANWENLSKDMPYLGVACWYKLKYDATKNTFLNASTLSFLSLLHPIMLKFNLFYNSKHHTFLSEKFEYLIKQRTKVLEGLKIEDPENHSIWYLGDLGVLPMMQGKGLARKLIEFAFENFVDTKPNQWVYLESSNPINRVFYQKLGFELRTTYDITEEEDDNFESSSFSSAASSNVTNHSTKAALEVTLDGMIKYPKLLKNIEATKTLFAPITTAMEQLSMCASIGKQVITR</sequence>
<dbReference type="Proteomes" id="UP000790833">
    <property type="component" value="Unassembled WGS sequence"/>
</dbReference>
<keyword evidence="4" id="KW-1185">Reference proteome</keyword>
<organism evidence="3 4">
    <name type="scientific">Scheffersomyces spartinae</name>
    <dbReference type="NCBI Taxonomy" id="45513"/>
    <lineage>
        <taxon>Eukaryota</taxon>
        <taxon>Fungi</taxon>
        <taxon>Dikarya</taxon>
        <taxon>Ascomycota</taxon>
        <taxon>Saccharomycotina</taxon>
        <taxon>Pichiomycetes</taxon>
        <taxon>Debaryomycetaceae</taxon>
        <taxon>Scheffersomyces</taxon>
    </lineage>
</organism>
<name>A0A9P7V932_9ASCO</name>
<dbReference type="PANTHER" id="PTHR42791:SF1">
    <property type="entry name" value="N-ACETYLTRANSFERASE DOMAIN-CONTAINING PROTEIN"/>
    <property type="match status" value="1"/>
</dbReference>
<dbReference type="Gene3D" id="3.40.630.30">
    <property type="match status" value="1"/>
</dbReference>
<dbReference type="RefSeq" id="XP_043049175.1">
    <property type="nucleotide sequence ID" value="XM_043191532.1"/>
</dbReference>
<evidence type="ECO:0000313" key="3">
    <source>
        <dbReference type="EMBL" id="KAG7193627.1"/>
    </source>
</evidence>
<protein>
    <recommendedName>
        <fullName evidence="2">N-acetyltransferase domain-containing protein</fullName>
    </recommendedName>
</protein>
<dbReference type="GeneID" id="66114074"/>